<reference evidence="1 2" key="1">
    <citation type="submission" date="2019-01" db="EMBL/GenBank/DDBJ databases">
        <authorList>
            <person name="Sayadi A."/>
        </authorList>
    </citation>
    <scope>NUCLEOTIDE SEQUENCE [LARGE SCALE GENOMIC DNA]</scope>
</reference>
<proteinExistence type="predicted"/>
<sequence>MVNSDQFIAVESCHFSYLHIRLCFVLNCFASVETVKA</sequence>
<keyword evidence="2" id="KW-1185">Reference proteome</keyword>
<gene>
    <name evidence="1" type="ORF">CALMAC_LOCUS1261</name>
</gene>
<dbReference type="AlphaFoldDB" id="A0A653BJ40"/>
<evidence type="ECO:0000313" key="1">
    <source>
        <dbReference type="EMBL" id="VEN35334.1"/>
    </source>
</evidence>
<organism evidence="1 2">
    <name type="scientific">Callosobruchus maculatus</name>
    <name type="common">Southern cowpea weevil</name>
    <name type="synonym">Pulse bruchid</name>
    <dbReference type="NCBI Taxonomy" id="64391"/>
    <lineage>
        <taxon>Eukaryota</taxon>
        <taxon>Metazoa</taxon>
        <taxon>Ecdysozoa</taxon>
        <taxon>Arthropoda</taxon>
        <taxon>Hexapoda</taxon>
        <taxon>Insecta</taxon>
        <taxon>Pterygota</taxon>
        <taxon>Neoptera</taxon>
        <taxon>Endopterygota</taxon>
        <taxon>Coleoptera</taxon>
        <taxon>Polyphaga</taxon>
        <taxon>Cucujiformia</taxon>
        <taxon>Chrysomeloidea</taxon>
        <taxon>Chrysomelidae</taxon>
        <taxon>Bruchinae</taxon>
        <taxon>Bruchini</taxon>
        <taxon>Callosobruchus</taxon>
    </lineage>
</organism>
<protein>
    <submittedName>
        <fullName evidence="1">Uncharacterized protein</fullName>
    </submittedName>
</protein>
<accession>A0A653BJ40</accession>
<evidence type="ECO:0000313" key="2">
    <source>
        <dbReference type="Proteomes" id="UP000410492"/>
    </source>
</evidence>
<dbReference type="EMBL" id="CAACVG010001468">
    <property type="protein sequence ID" value="VEN35334.1"/>
    <property type="molecule type" value="Genomic_DNA"/>
</dbReference>
<dbReference type="Proteomes" id="UP000410492">
    <property type="component" value="Unassembled WGS sequence"/>
</dbReference>
<name>A0A653BJ40_CALMS</name>